<gene>
    <name evidence="2" type="ORF">B0J13DRAFT_229231</name>
</gene>
<dbReference type="AlphaFoldDB" id="A0A9P9F4Y3"/>
<dbReference type="EMBL" id="JAGMUU010000004">
    <property type="protein sequence ID" value="KAH7155588.1"/>
    <property type="molecule type" value="Genomic_DNA"/>
</dbReference>
<dbReference type="Proteomes" id="UP000717696">
    <property type="component" value="Unassembled WGS sequence"/>
</dbReference>
<sequence length="170" mass="18041">MTNSLASALSLPISTSLVERNPYPNPPPCPHLHPHPRSHNSSFSTNSAIPHTPRLLSSSHALTRPILSHASPVPTPLHVLKSHAQHTPIFKPPPPPPRLPPPSQSLTHSLLSTMYSSPLACTPSTCASLALPSPSQRPQPELGRLSSCTTVLKVPGPGLCLPMLQSVALH</sequence>
<feature type="compositionally biased region" description="Polar residues" evidence="1">
    <location>
        <begin position="40"/>
        <end position="52"/>
    </location>
</feature>
<accession>A0A9P9F4Y3</accession>
<comment type="caution">
    <text evidence="2">The sequence shown here is derived from an EMBL/GenBank/DDBJ whole genome shotgun (WGS) entry which is preliminary data.</text>
</comment>
<evidence type="ECO:0000313" key="2">
    <source>
        <dbReference type="EMBL" id="KAH7155588.1"/>
    </source>
</evidence>
<reference evidence="2" key="1">
    <citation type="journal article" date="2021" name="Nat. Commun.">
        <title>Genetic determinants of endophytism in the Arabidopsis root mycobiome.</title>
        <authorList>
            <person name="Mesny F."/>
            <person name="Miyauchi S."/>
            <person name="Thiergart T."/>
            <person name="Pickel B."/>
            <person name="Atanasova L."/>
            <person name="Karlsson M."/>
            <person name="Huettel B."/>
            <person name="Barry K.W."/>
            <person name="Haridas S."/>
            <person name="Chen C."/>
            <person name="Bauer D."/>
            <person name="Andreopoulos W."/>
            <person name="Pangilinan J."/>
            <person name="LaButti K."/>
            <person name="Riley R."/>
            <person name="Lipzen A."/>
            <person name="Clum A."/>
            <person name="Drula E."/>
            <person name="Henrissat B."/>
            <person name="Kohler A."/>
            <person name="Grigoriev I.V."/>
            <person name="Martin F.M."/>
            <person name="Hacquard S."/>
        </authorList>
    </citation>
    <scope>NUCLEOTIDE SEQUENCE</scope>
    <source>
        <strain evidence="2">MPI-CAGE-AT-0021</strain>
    </source>
</reference>
<evidence type="ECO:0000313" key="3">
    <source>
        <dbReference type="Proteomes" id="UP000717696"/>
    </source>
</evidence>
<feature type="region of interest" description="Disordered" evidence="1">
    <location>
        <begin position="86"/>
        <end position="105"/>
    </location>
</feature>
<organism evidence="2 3">
    <name type="scientific">Dactylonectria estremocensis</name>
    <dbReference type="NCBI Taxonomy" id="1079267"/>
    <lineage>
        <taxon>Eukaryota</taxon>
        <taxon>Fungi</taxon>
        <taxon>Dikarya</taxon>
        <taxon>Ascomycota</taxon>
        <taxon>Pezizomycotina</taxon>
        <taxon>Sordariomycetes</taxon>
        <taxon>Hypocreomycetidae</taxon>
        <taxon>Hypocreales</taxon>
        <taxon>Nectriaceae</taxon>
        <taxon>Dactylonectria</taxon>
    </lineage>
</organism>
<name>A0A9P9F4Y3_9HYPO</name>
<feature type="compositionally biased region" description="Pro residues" evidence="1">
    <location>
        <begin position="90"/>
        <end position="103"/>
    </location>
</feature>
<evidence type="ECO:0000256" key="1">
    <source>
        <dbReference type="SAM" id="MobiDB-lite"/>
    </source>
</evidence>
<keyword evidence="3" id="KW-1185">Reference proteome</keyword>
<feature type="region of interest" description="Disordered" evidence="1">
    <location>
        <begin position="19"/>
        <end position="52"/>
    </location>
</feature>
<proteinExistence type="predicted"/>
<protein>
    <submittedName>
        <fullName evidence="2">Uncharacterized protein</fullName>
    </submittedName>
</protein>